<keyword evidence="1" id="KW-0812">Transmembrane</keyword>
<proteinExistence type="predicted"/>
<name>A0ABW0RI15_9BACL</name>
<comment type="caution">
    <text evidence="2">The sequence shown here is derived from an EMBL/GenBank/DDBJ whole genome shotgun (WGS) entry which is preliminary data.</text>
</comment>
<accession>A0ABW0RI15</accession>
<dbReference type="RefSeq" id="WP_390310451.1">
    <property type="nucleotide sequence ID" value="NZ_JBHSNQ010000187.1"/>
</dbReference>
<evidence type="ECO:0000313" key="3">
    <source>
        <dbReference type="Proteomes" id="UP001595978"/>
    </source>
</evidence>
<gene>
    <name evidence="2" type="ORF">ACFPOH_15000</name>
</gene>
<protein>
    <recommendedName>
        <fullName evidence="4">TrbC/VIRB2 family protein</fullName>
    </recommendedName>
</protein>
<keyword evidence="1" id="KW-1133">Transmembrane helix</keyword>
<organism evidence="2 3">
    <name type="scientific">Ureibacillus suwonensis</name>
    <dbReference type="NCBI Taxonomy" id="313007"/>
    <lineage>
        <taxon>Bacteria</taxon>
        <taxon>Bacillati</taxon>
        <taxon>Bacillota</taxon>
        <taxon>Bacilli</taxon>
        <taxon>Bacillales</taxon>
        <taxon>Caryophanaceae</taxon>
        <taxon>Ureibacillus</taxon>
    </lineage>
</organism>
<dbReference type="Proteomes" id="UP001595978">
    <property type="component" value="Unassembled WGS sequence"/>
</dbReference>
<evidence type="ECO:0008006" key="4">
    <source>
        <dbReference type="Google" id="ProtNLM"/>
    </source>
</evidence>
<reference evidence="3" key="1">
    <citation type="journal article" date="2019" name="Int. J. Syst. Evol. Microbiol.">
        <title>The Global Catalogue of Microorganisms (GCM) 10K type strain sequencing project: providing services to taxonomists for standard genome sequencing and annotation.</title>
        <authorList>
            <consortium name="The Broad Institute Genomics Platform"/>
            <consortium name="The Broad Institute Genome Sequencing Center for Infectious Disease"/>
            <person name="Wu L."/>
            <person name="Ma J."/>
        </authorList>
    </citation>
    <scope>NUCLEOTIDE SEQUENCE [LARGE SCALE GENOMIC DNA]</scope>
    <source>
        <strain evidence="3">CCUG 56331</strain>
    </source>
</reference>
<feature type="transmembrane region" description="Helical" evidence="1">
    <location>
        <begin position="48"/>
        <end position="66"/>
    </location>
</feature>
<sequence length="75" mass="8027">MENLIATGQAFLEWLQMPAVIATAIAFCIGGYYLIFGGEQGRQKAVKWFIGGVVGLIVVLGAYSLANSISSNIKF</sequence>
<feature type="transmembrane region" description="Helical" evidence="1">
    <location>
        <begin position="15"/>
        <end position="36"/>
    </location>
</feature>
<keyword evidence="3" id="KW-1185">Reference proteome</keyword>
<evidence type="ECO:0000313" key="2">
    <source>
        <dbReference type="EMBL" id="MFC5543015.1"/>
    </source>
</evidence>
<evidence type="ECO:0000256" key="1">
    <source>
        <dbReference type="SAM" id="Phobius"/>
    </source>
</evidence>
<keyword evidence="1" id="KW-0472">Membrane</keyword>
<dbReference type="EMBL" id="JBHSNQ010000187">
    <property type="protein sequence ID" value="MFC5543015.1"/>
    <property type="molecule type" value="Genomic_DNA"/>
</dbReference>